<organism evidence="2 3">
    <name type="scientific">Actinomadura keratinilytica</name>
    <dbReference type="NCBI Taxonomy" id="547461"/>
    <lineage>
        <taxon>Bacteria</taxon>
        <taxon>Bacillati</taxon>
        <taxon>Actinomycetota</taxon>
        <taxon>Actinomycetes</taxon>
        <taxon>Streptosporangiales</taxon>
        <taxon>Thermomonosporaceae</taxon>
        <taxon>Actinomadura</taxon>
    </lineage>
</organism>
<gene>
    <name evidence="2" type="ORF">GCM10022416_53580</name>
</gene>
<reference evidence="3" key="1">
    <citation type="journal article" date="2019" name="Int. J. Syst. Evol. Microbiol.">
        <title>The Global Catalogue of Microorganisms (GCM) 10K type strain sequencing project: providing services to taxonomists for standard genome sequencing and annotation.</title>
        <authorList>
            <consortium name="The Broad Institute Genomics Platform"/>
            <consortium name="The Broad Institute Genome Sequencing Center for Infectious Disease"/>
            <person name="Wu L."/>
            <person name="Ma J."/>
        </authorList>
    </citation>
    <scope>NUCLEOTIDE SEQUENCE [LARGE SCALE GENOMIC DNA]</scope>
    <source>
        <strain evidence="3">JCM 17316</strain>
    </source>
</reference>
<dbReference type="RefSeq" id="WP_345024411.1">
    <property type="nucleotide sequence ID" value="NZ_BAABDO010000118.1"/>
</dbReference>
<dbReference type="Pfam" id="PF12680">
    <property type="entry name" value="SnoaL_2"/>
    <property type="match status" value="1"/>
</dbReference>
<dbReference type="InterPro" id="IPR032710">
    <property type="entry name" value="NTF2-like_dom_sf"/>
</dbReference>
<dbReference type="EMBL" id="BAABDO010000118">
    <property type="protein sequence ID" value="GAA4154060.1"/>
    <property type="molecule type" value="Genomic_DNA"/>
</dbReference>
<evidence type="ECO:0000313" key="3">
    <source>
        <dbReference type="Proteomes" id="UP001500266"/>
    </source>
</evidence>
<dbReference type="Gene3D" id="3.10.450.50">
    <property type="match status" value="1"/>
</dbReference>
<name>A0ABP7ZD63_9ACTN</name>
<sequence>MTGTFRAAVEAADLTAIARALDPDIVFHSPVVVRPYRGRNAVVRLLGVLMEVFEDFRYTDELVGAAPAAPAAPAAGPPPRALIFRARAAGTAVQGVDLLEFGTDGLVTGLTVMVRPLPAAMTLARLVGRRLEEPAAPAAPAAP</sequence>
<accession>A0ABP7ZD63</accession>
<comment type="caution">
    <text evidence="2">The sequence shown here is derived from an EMBL/GenBank/DDBJ whole genome shotgun (WGS) entry which is preliminary data.</text>
</comment>
<dbReference type="Proteomes" id="UP001500266">
    <property type="component" value="Unassembled WGS sequence"/>
</dbReference>
<evidence type="ECO:0000259" key="1">
    <source>
        <dbReference type="Pfam" id="PF12680"/>
    </source>
</evidence>
<evidence type="ECO:0000313" key="2">
    <source>
        <dbReference type="EMBL" id="GAA4154060.1"/>
    </source>
</evidence>
<proteinExistence type="predicted"/>
<dbReference type="InterPro" id="IPR037401">
    <property type="entry name" value="SnoaL-like"/>
</dbReference>
<keyword evidence="3" id="KW-1185">Reference proteome</keyword>
<feature type="domain" description="SnoaL-like" evidence="1">
    <location>
        <begin position="5"/>
        <end position="108"/>
    </location>
</feature>
<protein>
    <submittedName>
        <fullName evidence="2">Nuclear transport factor 2 family protein</fullName>
    </submittedName>
</protein>
<dbReference type="SUPFAM" id="SSF54427">
    <property type="entry name" value="NTF2-like"/>
    <property type="match status" value="1"/>
</dbReference>